<organism evidence="1 2">
    <name type="scientific">Mycobacterium deserti</name>
    <dbReference type="NCBI Taxonomy" id="2978347"/>
    <lineage>
        <taxon>Bacteria</taxon>
        <taxon>Bacillati</taxon>
        <taxon>Actinomycetota</taxon>
        <taxon>Actinomycetes</taxon>
        <taxon>Mycobacteriales</taxon>
        <taxon>Mycobacteriaceae</taxon>
        <taxon>Mycobacterium</taxon>
    </lineage>
</organism>
<reference evidence="2" key="1">
    <citation type="submission" date="2023-07" db="EMBL/GenBank/DDBJ databases">
        <authorList>
            <person name="Deng Y."/>
            <person name="Zhang Y.-Q."/>
        </authorList>
    </citation>
    <scope>NUCLEOTIDE SEQUENCE [LARGE SCALE GENOMIC DNA]</scope>
    <source>
        <strain evidence="2">CPCC 205710</strain>
    </source>
</reference>
<gene>
    <name evidence="1" type="ORF">N4S67_09295</name>
</gene>
<dbReference type="RefSeq" id="WP_260992656.1">
    <property type="nucleotide sequence ID" value="NZ_JAODWD010000002.1"/>
</dbReference>
<evidence type="ECO:0000313" key="1">
    <source>
        <dbReference type="EMBL" id="MCT7658614.1"/>
    </source>
</evidence>
<name>A0ABT2MAJ7_9MYCO</name>
<evidence type="ECO:0000313" key="2">
    <source>
        <dbReference type="Proteomes" id="UP001206639"/>
    </source>
</evidence>
<accession>A0ABT2MAJ7</accession>
<proteinExistence type="predicted"/>
<dbReference type="Proteomes" id="UP001206639">
    <property type="component" value="Unassembled WGS sequence"/>
</dbReference>
<keyword evidence="2" id="KW-1185">Reference proteome</keyword>
<sequence>MQLAERSSFAAGVAIVGAGILVAAPVAPPMPDIPDPVSAMRSAVVGCPL</sequence>
<protein>
    <submittedName>
        <fullName evidence="1">Uncharacterized protein</fullName>
    </submittedName>
</protein>
<dbReference type="EMBL" id="JAODWD010000002">
    <property type="protein sequence ID" value="MCT7658614.1"/>
    <property type="molecule type" value="Genomic_DNA"/>
</dbReference>
<comment type="caution">
    <text evidence="1">The sequence shown here is derived from an EMBL/GenBank/DDBJ whole genome shotgun (WGS) entry which is preliminary data.</text>
</comment>